<feature type="transmembrane region" description="Helical" evidence="7">
    <location>
        <begin position="169"/>
        <end position="189"/>
    </location>
</feature>
<sequence>MTSTTVSRPAGGPPTSPARTPSDAERFRRGGATRHLWKASALTRIALGAAIILSAMPLYWMVVIASRTASDAVAVPPKLLPGGNLFANFGRAFADENAYFLQGLTNSFIISTTVTVSVVLISTMAGFAFAKLRFRGAKVLLVSILITMMVPLQQIGVVPLYVMMVELDWVNTLQAVILPFLVNGFGIFLMRQYTEQAVPDELVESARMDGASTWRVYWSIVLPAVRPGMAVLALLTFMQNWNEFLWPLMILQPDNPSVQVAIRGLTTNYGEDYSMVFAGTLLSIVPLIIIFIAFGRQIIGGLMEGAVKA</sequence>
<accession>A0A841FTZ0</accession>
<evidence type="ECO:0000313" key="10">
    <source>
        <dbReference type="EMBL" id="MBB6039254.1"/>
    </source>
</evidence>
<feature type="transmembrane region" description="Helical" evidence="7">
    <location>
        <begin position="216"/>
        <end position="238"/>
    </location>
</feature>
<dbReference type="Proteomes" id="UP000548476">
    <property type="component" value="Unassembled WGS sequence"/>
</dbReference>
<dbReference type="InterPro" id="IPR035906">
    <property type="entry name" value="MetI-like_sf"/>
</dbReference>
<dbReference type="GO" id="GO:0005886">
    <property type="term" value="C:plasma membrane"/>
    <property type="evidence" value="ECO:0007669"/>
    <property type="project" value="UniProtKB-SubCell"/>
</dbReference>
<evidence type="ECO:0000256" key="1">
    <source>
        <dbReference type="ARBA" id="ARBA00004651"/>
    </source>
</evidence>
<dbReference type="AlphaFoldDB" id="A0A841FTZ0"/>
<feature type="domain" description="ABC transmembrane type-1" evidence="9">
    <location>
        <begin position="104"/>
        <end position="294"/>
    </location>
</feature>
<evidence type="ECO:0000256" key="8">
    <source>
        <dbReference type="SAM" id="MobiDB-lite"/>
    </source>
</evidence>
<evidence type="ECO:0000256" key="3">
    <source>
        <dbReference type="ARBA" id="ARBA00022475"/>
    </source>
</evidence>
<evidence type="ECO:0000256" key="4">
    <source>
        <dbReference type="ARBA" id="ARBA00022692"/>
    </source>
</evidence>
<organism evidence="10 11">
    <name type="scientific">Phytomonospora endophytica</name>
    <dbReference type="NCBI Taxonomy" id="714109"/>
    <lineage>
        <taxon>Bacteria</taxon>
        <taxon>Bacillati</taxon>
        <taxon>Actinomycetota</taxon>
        <taxon>Actinomycetes</taxon>
        <taxon>Micromonosporales</taxon>
        <taxon>Micromonosporaceae</taxon>
        <taxon>Phytomonospora</taxon>
    </lineage>
</organism>
<feature type="region of interest" description="Disordered" evidence="8">
    <location>
        <begin position="1"/>
        <end position="27"/>
    </location>
</feature>
<evidence type="ECO:0000256" key="6">
    <source>
        <dbReference type="ARBA" id="ARBA00023136"/>
    </source>
</evidence>
<dbReference type="EMBL" id="JACHGT010000021">
    <property type="protein sequence ID" value="MBB6039254.1"/>
    <property type="molecule type" value="Genomic_DNA"/>
</dbReference>
<name>A0A841FTZ0_9ACTN</name>
<dbReference type="PANTHER" id="PTHR43744:SF12">
    <property type="entry name" value="ABC TRANSPORTER PERMEASE PROTEIN MG189-RELATED"/>
    <property type="match status" value="1"/>
</dbReference>
<feature type="transmembrane region" description="Helical" evidence="7">
    <location>
        <begin position="108"/>
        <end position="130"/>
    </location>
</feature>
<comment type="caution">
    <text evidence="10">The sequence shown here is derived from an EMBL/GenBank/DDBJ whole genome shotgun (WGS) entry which is preliminary data.</text>
</comment>
<gene>
    <name evidence="10" type="ORF">HNR73_007148</name>
</gene>
<dbReference type="SUPFAM" id="SSF161098">
    <property type="entry name" value="MetI-like"/>
    <property type="match status" value="1"/>
</dbReference>
<keyword evidence="11" id="KW-1185">Reference proteome</keyword>
<reference evidence="10 11" key="1">
    <citation type="submission" date="2020-08" db="EMBL/GenBank/DDBJ databases">
        <title>Genomic Encyclopedia of Type Strains, Phase IV (KMG-IV): sequencing the most valuable type-strain genomes for metagenomic binning, comparative biology and taxonomic classification.</title>
        <authorList>
            <person name="Goeker M."/>
        </authorList>
    </citation>
    <scope>NUCLEOTIDE SEQUENCE [LARGE SCALE GENOMIC DNA]</scope>
    <source>
        <strain evidence="10 11">YIM 65646</strain>
    </source>
</reference>
<dbReference type="Pfam" id="PF00528">
    <property type="entry name" value="BPD_transp_1"/>
    <property type="match status" value="1"/>
</dbReference>
<feature type="transmembrane region" description="Helical" evidence="7">
    <location>
        <begin position="273"/>
        <end position="294"/>
    </location>
</feature>
<evidence type="ECO:0000256" key="7">
    <source>
        <dbReference type="RuleBase" id="RU363032"/>
    </source>
</evidence>
<dbReference type="PANTHER" id="PTHR43744">
    <property type="entry name" value="ABC TRANSPORTER PERMEASE PROTEIN MG189-RELATED-RELATED"/>
    <property type="match status" value="1"/>
</dbReference>
<keyword evidence="6 7" id="KW-0472">Membrane</keyword>
<dbReference type="PROSITE" id="PS50928">
    <property type="entry name" value="ABC_TM1"/>
    <property type="match status" value="1"/>
</dbReference>
<evidence type="ECO:0000259" key="9">
    <source>
        <dbReference type="PROSITE" id="PS50928"/>
    </source>
</evidence>
<comment type="subcellular location">
    <subcellularLocation>
        <location evidence="1 7">Cell membrane</location>
        <topology evidence="1 7">Multi-pass membrane protein</topology>
    </subcellularLocation>
</comment>
<dbReference type="Gene3D" id="1.10.3720.10">
    <property type="entry name" value="MetI-like"/>
    <property type="match status" value="1"/>
</dbReference>
<dbReference type="GO" id="GO:0055085">
    <property type="term" value="P:transmembrane transport"/>
    <property type="evidence" value="ECO:0007669"/>
    <property type="project" value="InterPro"/>
</dbReference>
<keyword evidence="2 7" id="KW-0813">Transport</keyword>
<evidence type="ECO:0000256" key="2">
    <source>
        <dbReference type="ARBA" id="ARBA00022448"/>
    </source>
</evidence>
<proteinExistence type="inferred from homology"/>
<keyword evidence="5 7" id="KW-1133">Transmembrane helix</keyword>
<keyword evidence="3" id="KW-1003">Cell membrane</keyword>
<evidence type="ECO:0000256" key="5">
    <source>
        <dbReference type="ARBA" id="ARBA00022989"/>
    </source>
</evidence>
<keyword evidence="4 7" id="KW-0812">Transmembrane</keyword>
<feature type="transmembrane region" description="Helical" evidence="7">
    <location>
        <begin position="139"/>
        <end position="163"/>
    </location>
</feature>
<dbReference type="InterPro" id="IPR000515">
    <property type="entry name" value="MetI-like"/>
</dbReference>
<feature type="transmembrane region" description="Helical" evidence="7">
    <location>
        <begin position="36"/>
        <end position="60"/>
    </location>
</feature>
<evidence type="ECO:0000313" key="11">
    <source>
        <dbReference type="Proteomes" id="UP000548476"/>
    </source>
</evidence>
<dbReference type="CDD" id="cd06261">
    <property type="entry name" value="TM_PBP2"/>
    <property type="match status" value="1"/>
</dbReference>
<protein>
    <submittedName>
        <fullName evidence="10">Cellobiose transport system permease protein</fullName>
    </submittedName>
</protein>
<comment type="similarity">
    <text evidence="7">Belongs to the binding-protein-dependent transport system permease family.</text>
</comment>